<reference evidence="3" key="1">
    <citation type="submission" date="2020-12" db="EMBL/GenBank/DDBJ databases">
        <title>Clostridium thailandense sp. nov., a novel acetogenic bacterium isolated from peat land soil in Thailand.</title>
        <authorList>
            <person name="Chaikitkaew S."/>
            <person name="Birkeland N.K."/>
        </authorList>
    </citation>
    <scope>NUCLEOTIDE SEQUENCE</scope>
    <source>
        <strain evidence="3">PL3</strain>
    </source>
</reference>
<organism evidence="3 4">
    <name type="scientific">Clostridium thailandense</name>
    <dbReference type="NCBI Taxonomy" id="2794346"/>
    <lineage>
        <taxon>Bacteria</taxon>
        <taxon>Bacillati</taxon>
        <taxon>Bacillota</taxon>
        <taxon>Clostridia</taxon>
        <taxon>Eubacteriales</taxon>
        <taxon>Clostridiaceae</taxon>
        <taxon>Clostridium</taxon>
    </lineage>
</organism>
<dbReference type="AlphaFoldDB" id="A0A949TG72"/>
<keyword evidence="4" id="KW-1185">Reference proteome</keyword>
<feature type="region of interest" description="Disordered" evidence="1">
    <location>
        <begin position="238"/>
        <end position="261"/>
    </location>
</feature>
<dbReference type="Pfam" id="PF09524">
    <property type="entry name" value="Phg_2220_C"/>
    <property type="match status" value="1"/>
</dbReference>
<gene>
    <name evidence="3" type="ORF">I6U48_01665</name>
</gene>
<dbReference type="InterPro" id="IPR011741">
    <property type="entry name" value="Phg_2220_C"/>
</dbReference>
<evidence type="ECO:0000313" key="3">
    <source>
        <dbReference type="EMBL" id="MBV7271620.1"/>
    </source>
</evidence>
<feature type="domain" description="Phage conserved hypothetical protein C-terminal" evidence="2">
    <location>
        <begin position="162"/>
        <end position="233"/>
    </location>
</feature>
<sequence length="261" mass="30140">MKFTILGYNQAKLMEFGLDAVDAVLLRYFVDFKDSGTMVKENIEGELYYWLKYEGIMKELPILNLKKDSIYRRFKNMAKVEILNHKTKKSKGVYSYYNIGSNYLSLLSDYITVESDYNPRGSDLDPYPFGFKSVTLPDLNPEQKINLLKDKSIKDNNIYDQVINYLNKKADTRYKAASKKTKQLIKARLDEDFALEDFYKVIDIKVSEWLNTNMEKYLRPETLFGTKFEGYLNQRNRGGLKNGGSEDGSGEVQADGIGFSV</sequence>
<evidence type="ECO:0000256" key="1">
    <source>
        <dbReference type="SAM" id="MobiDB-lite"/>
    </source>
</evidence>
<accession>A0A949TG72</accession>
<protein>
    <submittedName>
        <fullName evidence="3">Conserved phage C-terminal domain-containing protein</fullName>
    </submittedName>
</protein>
<name>A0A949TG72_9CLOT</name>
<dbReference type="EMBL" id="JAEEGC010000007">
    <property type="protein sequence ID" value="MBV7271620.1"/>
    <property type="molecule type" value="Genomic_DNA"/>
</dbReference>
<dbReference type="NCBIfam" id="TIGR02220">
    <property type="entry name" value="phg_TIGR02220"/>
    <property type="match status" value="1"/>
</dbReference>
<evidence type="ECO:0000259" key="2">
    <source>
        <dbReference type="Pfam" id="PF09524"/>
    </source>
</evidence>
<dbReference type="RefSeq" id="WP_218318656.1">
    <property type="nucleotide sequence ID" value="NZ_JAEEGC010000007.1"/>
</dbReference>
<comment type="caution">
    <text evidence="3">The sequence shown here is derived from an EMBL/GenBank/DDBJ whole genome shotgun (WGS) entry which is preliminary data.</text>
</comment>
<proteinExistence type="predicted"/>
<dbReference type="Proteomes" id="UP000694308">
    <property type="component" value="Unassembled WGS sequence"/>
</dbReference>
<evidence type="ECO:0000313" key="4">
    <source>
        <dbReference type="Proteomes" id="UP000694308"/>
    </source>
</evidence>